<dbReference type="PANTHER" id="PTHR30204:SF96">
    <property type="entry name" value="CHROMOSOME-ANCHORING PROTEIN RACA"/>
    <property type="match status" value="1"/>
</dbReference>
<organism evidence="3 4">
    <name type="scientific">Gracilibacillus oryzae</name>
    <dbReference type="NCBI Taxonomy" id="1672701"/>
    <lineage>
        <taxon>Bacteria</taxon>
        <taxon>Bacillati</taxon>
        <taxon>Bacillota</taxon>
        <taxon>Bacilli</taxon>
        <taxon>Bacillales</taxon>
        <taxon>Bacillaceae</taxon>
        <taxon>Gracilibacillus</taxon>
    </lineage>
</organism>
<evidence type="ECO:0000256" key="1">
    <source>
        <dbReference type="ARBA" id="ARBA00023125"/>
    </source>
</evidence>
<dbReference type="OrthoDB" id="1894615at2"/>
<dbReference type="InterPro" id="IPR047057">
    <property type="entry name" value="MerR_fam"/>
</dbReference>
<name>A0A7C8GQV0_9BACI</name>
<dbReference type="GO" id="GO:0003677">
    <property type="term" value="F:DNA binding"/>
    <property type="evidence" value="ECO:0007669"/>
    <property type="project" value="UniProtKB-KW"/>
</dbReference>
<dbReference type="InterPro" id="IPR000551">
    <property type="entry name" value="MerR-type_HTH_dom"/>
</dbReference>
<proteinExistence type="predicted"/>
<keyword evidence="1" id="KW-0238">DNA-binding</keyword>
<comment type="caution">
    <text evidence="3">The sequence shown here is derived from an EMBL/GenBank/DDBJ whole genome shotgun (WGS) entry which is preliminary data.</text>
</comment>
<evidence type="ECO:0000259" key="2">
    <source>
        <dbReference type="PROSITE" id="PS50937"/>
    </source>
</evidence>
<protein>
    <submittedName>
        <fullName evidence="3">MerR family transcriptional regulator</fullName>
    </submittedName>
</protein>
<accession>A0A7C8GQV0</accession>
<evidence type="ECO:0000313" key="3">
    <source>
        <dbReference type="EMBL" id="KAB8127094.1"/>
    </source>
</evidence>
<dbReference type="GO" id="GO:0003700">
    <property type="term" value="F:DNA-binding transcription factor activity"/>
    <property type="evidence" value="ECO:0007669"/>
    <property type="project" value="InterPro"/>
</dbReference>
<dbReference type="InterPro" id="IPR009061">
    <property type="entry name" value="DNA-bd_dom_put_sf"/>
</dbReference>
<feature type="domain" description="HTH merR-type" evidence="2">
    <location>
        <begin position="12"/>
        <end position="81"/>
    </location>
</feature>
<dbReference type="PANTHER" id="PTHR30204">
    <property type="entry name" value="REDOX-CYCLING DRUG-SENSING TRANSCRIPTIONAL ACTIVATOR SOXR"/>
    <property type="match status" value="1"/>
</dbReference>
<reference evidence="3 4" key="1">
    <citation type="submission" date="2019-10" db="EMBL/GenBank/DDBJ databases">
        <title>Gracilibacillus sp. nov. isolated from rice seeds.</title>
        <authorList>
            <person name="He S."/>
        </authorList>
    </citation>
    <scope>NUCLEOTIDE SEQUENCE [LARGE SCALE GENOMIC DNA]</scope>
    <source>
        <strain evidence="3 4">TD8</strain>
    </source>
</reference>
<keyword evidence="4" id="KW-1185">Reference proteome</keyword>
<dbReference type="PROSITE" id="PS50937">
    <property type="entry name" value="HTH_MERR_2"/>
    <property type="match status" value="1"/>
</dbReference>
<sequence length="265" mass="30859">MELGVSAMSEKLYTVSELARLSGTTVRTIQYYDRIKLLVAKRTGKKDARYYTEGDLMKLQQILFFKRIGLPLNEIKHHILNSNNASDIKQILKNQADLLIRQEMEIRMTQTIIKAILASIDADPDQNLEPIIKLVLSLNKQTVLDYANVEFDQQTQQLFKNQSKDDYQDLINFCWQWKLLILETAAYKLNNASYKCQAGFELGRKWDEFIKHSTDDDPKMLTAYAKGLEQSDHWPEEDLFLYNFCKDFIDGAHHYYLTKKGDAID</sequence>
<dbReference type="Gene3D" id="1.10.1660.10">
    <property type="match status" value="1"/>
</dbReference>
<dbReference type="SMART" id="SM00422">
    <property type="entry name" value="HTH_MERR"/>
    <property type="match status" value="1"/>
</dbReference>
<dbReference type="Proteomes" id="UP000480246">
    <property type="component" value="Unassembled WGS sequence"/>
</dbReference>
<dbReference type="CDD" id="cd01106">
    <property type="entry name" value="HTH_TipAL-Mta"/>
    <property type="match status" value="1"/>
</dbReference>
<dbReference type="Pfam" id="PF13411">
    <property type="entry name" value="MerR_1"/>
    <property type="match status" value="1"/>
</dbReference>
<dbReference type="AlphaFoldDB" id="A0A7C8GQV0"/>
<evidence type="ECO:0000313" key="4">
    <source>
        <dbReference type="Proteomes" id="UP000480246"/>
    </source>
</evidence>
<dbReference type="PRINTS" id="PR00040">
    <property type="entry name" value="HTHMERR"/>
</dbReference>
<gene>
    <name evidence="3" type="ORF">F9U64_18540</name>
</gene>
<dbReference type="SUPFAM" id="SSF46955">
    <property type="entry name" value="Putative DNA-binding domain"/>
    <property type="match status" value="1"/>
</dbReference>
<dbReference type="EMBL" id="WEID01000096">
    <property type="protein sequence ID" value="KAB8127094.1"/>
    <property type="molecule type" value="Genomic_DNA"/>
</dbReference>